<comment type="function">
    <text evidence="1">Involved in DNA repair and RecF pathway recombination.</text>
</comment>
<protein>
    <submittedName>
        <fullName evidence="6">DNA repair protein RecO</fullName>
    </submittedName>
</protein>
<dbReference type="PANTHER" id="PTHR33991">
    <property type="entry name" value="DNA REPAIR PROTEIN RECO"/>
    <property type="match status" value="1"/>
</dbReference>
<evidence type="ECO:0000256" key="2">
    <source>
        <dbReference type="ARBA" id="ARBA00022763"/>
    </source>
</evidence>
<organism evidence="6 7">
    <name type="scientific">Morganella morganii</name>
    <name type="common">Proteus morganii</name>
    <dbReference type="NCBI Taxonomy" id="582"/>
    <lineage>
        <taxon>Bacteria</taxon>
        <taxon>Pseudomonadati</taxon>
        <taxon>Pseudomonadota</taxon>
        <taxon>Gammaproteobacteria</taxon>
        <taxon>Enterobacterales</taxon>
        <taxon>Morganellaceae</taxon>
        <taxon>Morganella</taxon>
    </lineage>
</organism>
<dbReference type="PANTHER" id="PTHR33991:SF1">
    <property type="entry name" value="DNA REPAIR PROTEIN RECO"/>
    <property type="match status" value="1"/>
</dbReference>
<gene>
    <name evidence="6" type="primary">recO</name>
    <name evidence="6" type="ORF">UA45_11115</name>
</gene>
<dbReference type="Gene3D" id="2.40.50.140">
    <property type="entry name" value="Nucleic acid-binding proteins"/>
    <property type="match status" value="1"/>
</dbReference>
<keyword evidence="2" id="KW-0227">DNA damage</keyword>
<dbReference type="AlphaFoldDB" id="A0A0D8L7I7"/>
<sequence length="52" mass="6054">MDGWQRAFVLHSRPYSETSLMLDVFTEQEGRQRLLAKGARRRRPVLKGALQP</sequence>
<accession>A0A0D8L7I7</accession>
<evidence type="ECO:0000259" key="5">
    <source>
        <dbReference type="Pfam" id="PF11967"/>
    </source>
</evidence>
<dbReference type="InterPro" id="IPR022572">
    <property type="entry name" value="DNA_rep/recomb_RecO_N"/>
</dbReference>
<dbReference type="GO" id="GO:0043590">
    <property type="term" value="C:bacterial nucleoid"/>
    <property type="evidence" value="ECO:0007669"/>
    <property type="project" value="TreeGrafter"/>
</dbReference>
<dbReference type="GO" id="GO:0006302">
    <property type="term" value="P:double-strand break repair"/>
    <property type="evidence" value="ECO:0007669"/>
    <property type="project" value="TreeGrafter"/>
</dbReference>
<dbReference type="Proteomes" id="UP000032582">
    <property type="component" value="Unassembled WGS sequence"/>
</dbReference>
<evidence type="ECO:0000256" key="3">
    <source>
        <dbReference type="ARBA" id="ARBA00023172"/>
    </source>
</evidence>
<proteinExistence type="predicted"/>
<comment type="caution">
    <text evidence="6">The sequence shown here is derived from an EMBL/GenBank/DDBJ whole genome shotgun (WGS) entry which is preliminary data.</text>
</comment>
<evidence type="ECO:0000256" key="4">
    <source>
        <dbReference type="ARBA" id="ARBA00023204"/>
    </source>
</evidence>
<dbReference type="InterPro" id="IPR012340">
    <property type="entry name" value="NA-bd_OB-fold"/>
</dbReference>
<evidence type="ECO:0000313" key="7">
    <source>
        <dbReference type="Proteomes" id="UP000032582"/>
    </source>
</evidence>
<keyword evidence="3" id="KW-0233">DNA recombination</keyword>
<feature type="non-terminal residue" evidence="6">
    <location>
        <position position="52"/>
    </location>
</feature>
<dbReference type="EMBL" id="JZSH01000116">
    <property type="protein sequence ID" value="KJF77694.1"/>
    <property type="molecule type" value="Genomic_DNA"/>
</dbReference>
<dbReference type="SUPFAM" id="SSF50249">
    <property type="entry name" value="Nucleic acid-binding proteins"/>
    <property type="match status" value="1"/>
</dbReference>
<feature type="domain" description="DNA replication/recombination mediator RecO N-terminal" evidence="5">
    <location>
        <begin position="4"/>
        <end position="52"/>
    </location>
</feature>
<reference evidence="6 7" key="1">
    <citation type="submission" date="2015-02" db="EMBL/GenBank/DDBJ databases">
        <title>Whole genome shotgun sequencing of cultured foodborne pathogen.</title>
        <authorList>
            <person name="Timme R."/>
            <person name="Allard M.W."/>
            <person name="Strain E."/>
            <person name="Evans P.S."/>
            <person name="Brown E."/>
        </authorList>
    </citation>
    <scope>NUCLEOTIDE SEQUENCE [LARGE SCALE GENOMIC DNA]</scope>
    <source>
        <strain evidence="6 7">GCSL-TSO-24</strain>
    </source>
</reference>
<keyword evidence="4" id="KW-0234">DNA repair</keyword>
<dbReference type="Pfam" id="PF11967">
    <property type="entry name" value="RecO_N"/>
    <property type="match status" value="1"/>
</dbReference>
<evidence type="ECO:0000256" key="1">
    <source>
        <dbReference type="ARBA" id="ARBA00003065"/>
    </source>
</evidence>
<evidence type="ECO:0000313" key="6">
    <source>
        <dbReference type="EMBL" id="KJF77694.1"/>
    </source>
</evidence>
<dbReference type="InterPro" id="IPR003717">
    <property type="entry name" value="RecO"/>
</dbReference>
<dbReference type="GO" id="GO:0006310">
    <property type="term" value="P:DNA recombination"/>
    <property type="evidence" value="ECO:0007669"/>
    <property type="project" value="UniProtKB-KW"/>
</dbReference>
<name>A0A0D8L7I7_MORMO</name>